<dbReference type="PANTHER" id="PTHR43163:SF6">
    <property type="entry name" value="DIPEPTIDE TRANSPORT SYSTEM PERMEASE PROTEIN DPPB-RELATED"/>
    <property type="match status" value="1"/>
</dbReference>
<keyword evidence="6 7" id="KW-0472">Membrane</keyword>
<evidence type="ECO:0000256" key="6">
    <source>
        <dbReference type="ARBA" id="ARBA00023136"/>
    </source>
</evidence>
<dbReference type="InterPro" id="IPR035906">
    <property type="entry name" value="MetI-like_sf"/>
</dbReference>
<feature type="transmembrane region" description="Helical" evidence="7">
    <location>
        <begin position="145"/>
        <end position="168"/>
    </location>
</feature>
<feature type="transmembrane region" description="Helical" evidence="7">
    <location>
        <begin position="9"/>
        <end position="29"/>
    </location>
</feature>
<reference evidence="9" key="1">
    <citation type="submission" date="2017-02" db="EMBL/GenBank/DDBJ databases">
        <authorList>
            <person name="Regsiter A."/>
            <person name="William W."/>
        </authorList>
    </citation>
    <scope>NUCLEOTIDE SEQUENCE</scope>
    <source>
        <strain evidence="9">BdmA 4</strain>
    </source>
</reference>
<proteinExistence type="inferred from homology"/>
<dbReference type="Gene3D" id="1.10.3720.10">
    <property type="entry name" value="MetI-like"/>
    <property type="match status" value="1"/>
</dbReference>
<dbReference type="Pfam" id="PF00528">
    <property type="entry name" value="BPD_transp_1"/>
    <property type="match status" value="1"/>
</dbReference>
<evidence type="ECO:0000256" key="4">
    <source>
        <dbReference type="ARBA" id="ARBA00022692"/>
    </source>
</evidence>
<dbReference type="PANTHER" id="PTHR43163">
    <property type="entry name" value="DIPEPTIDE TRANSPORT SYSTEM PERMEASE PROTEIN DPPB-RELATED"/>
    <property type="match status" value="1"/>
</dbReference>
<keyword evidence="5 7" id="KW-1133">Transmembrane helix</keyword>
<evidence type="ECO:0000313" key="9">
    <source>
        <dbReference type="EMBL" id="SLM18091.1"/>
    </source>
</evidence>
<comment type="similarity">
    <text evidence="7">Belongs to the binding-protein-dependent transport system permease family.</text>
</comment>
<feature type="transmembrane region" description="Helical" evidence="7">
    <location>
        <begin position="113"/>
        <end position="133"/>
    </location>
</feature>
<keyword evidence="4 7" id="KW-0812">Transmembrane</keyword>
<evidence type="ECO:0000259" key="8">
    <source>
        <dbReference type="PROSITE" id="PS50928"/>
    </source>
</evidence>
<evidence type="ECO:0000256" key="5">
    <source>
        <dbReference type="ARBA" id="ARBA00022989"/>
    </source>
</evidence>
<evidence type="ECO:0000256" key="1">
    <source>
        <dbReference type="ARBA" id="ARBA00004651"/>
    </source>
</evidence>
<organism evidence="9">
    <name type="scientific">uncultured spirochete</name>
    <dbReference type="NCBI Taxonomy" id="156406"/>
    <lineage>
        <taxon>Bacteria</taxon>
        <taxon>Pseudomonadati</taxon>
        <taxon>Spirochaetota</taxon>
        <taxon>Spirochaetia</taxon>
        <taxon>Spirochaetales</taxon>
        <taxon>environmental samples</taxon>
    </lineage>
</organism>
<dbReference type="SUPFAM" id="SSF161098">
    <property type="entry name" value="MetI-like"/>
    <property type="match status" value="1"/>
</dbReference>
<dbReference type="GO" id="GO:0005886">
    <property type="term" value="C:plasma membrane"/>
    <property type="evidence" value="ECO:0007669"/>
    <property type="project" value="UniProtKB-SubCell"/>
</dbReference>
<feature type="transmembrane region" description="Helical" evidence="7">
    <location>
        <begin position="188"/>
        <end position="206"/>
    </location>
</feature>
<keyword evidence="3" id="KW-1003">Cell membrane</keyword>
<accession>A0A3P3XP76</accession>
<keyword evidence="2 7" id="KW-0813">Transport</keyword>
<evidence type="ECO:0000256" key="7">
    <source>
        <dbReference type="RuleBase" id="RU363032"/>
    </source>
</evidence>
<dbReference type="PROSITE" id="PS50928">
    <property type="entry name" value="ABC_TM1"/>
    <property type="match status" value="1"/>
</dbReference>
<dbReference type="InterPro" id="IPR045621">
    <property type="entry name" value="BPD_transp_1_N"/>
</dbReference>
<dbReference type="Pfam" id="PF19300">
    <property type="entry name" value="BPD_transp_1_N"/>
    <property type="match status" value="1"/>
</dbReference>
<feature type="transmembrane region" description="Helical" evidence="7">
    <location>
        <begin position="289"/>
        <end position="314"/>
    </location>
</feature>
<name>A0A3P3XP76_9SPIR</name>
<comment type="subcellular location">
    <subcellularLocation>
        <location evidence="1 7">Cell membrane</location>
        <topology evidence="1 7">Multi-pass membrane protein</topology>
    </subcellularLocation>
</comment>
<dbReference type="CDD" id="cd06261">
    <property type="entry name" value="TM_PBP2"/>
    <property type="match status" value="1"/>
</dbReference>
<dbReference type="EMBL" id="FWDO01000004">
    <property type="protein sequence ID" value="SLM18091.1"/>
    <property type="molecule type" value="Genomic_DNA"/>
</dbReference>
<feature type="transmembrane region" description="Helical" evidence="7">
    <location>
        <begin position="242"/>
        <end position="263"/>
    </location>
</feature>
<dbReference type="AlphaFoldDB" id="A0A3P3XP76"/>
<dbReference type="GO" id="GO:0055085">
    <property type="term" value="P:transmembrane transport"/>
    <property type="evidence" value="ECO:0007669"/>
    <property type="project" value="InterPro"/>
</dbReference>
<evidence type="ECO:0000256" key="2">
    <source>
        <dbReference type="ARBA" id="ARBA00022448"/>
    </source>
</evidence>
<dbReference type="InterPro" id="IPR000515">
    <property type="entry name" value="MetI-like"/>
</dbReference>
<evidence type="ECO:0000256" key="3">
    <source>
        <dbReference type="ARBA" id="ARBA00022475"/>
    </source>
</evidence>
<gene>
    <name evidence="9" type="primary">dppB</name>
    <name evidence="9" type="ORF">SPIRO4BDMA_40663</name>
</gene>
<sequence length="338" mass="37547">MTRYIFRRLLMIIPVLIGVTFIVFSLTYISPGDPARMILPQDATDADIVHMRHLMGLDEPFFMQYIHFLFGFKSPSEDSSFSYKGLLALDLGRSYVSNRPVFKTILERFPNTALLTFLALILSVILSIPAGIISATHQYSLSDMIVSILSLLGLSMPAFWLGMILIWIFSVQLKILPSLANPNNLKSLVLPVITLATMNTAVQARMTRSSMLEVIRQDYIRTARAKGLEEKKVIRKHALSNALIPIVTVIGLQVGQLLVGAVLTETVFSYPGIGTIMVDAIQRKDTPQILASVVFVAIVFALVNLIVDIVYAFIDPRIKAQYEGMSKARSNRASLKGK</sequence>
<feature type="domain" description="ABC transmembrane type-1" evidence="8">
    <location>
        <begin position="109"/>
        <end position="311"/>
    </location>
</feature>
<protein>
    <submittedName>
        <fullName evidence="9">Dipeptide transport system permease protein DppB</fullName>
    </submittedName>
</protein>